<gene>
    <name evidence="1" type="ORF">S01H4_44463</name>
</gene>
<feature type="non-terminal residue" evidence="1">
    <location>
        <position position="1"/>
    </location>
</feature>
<proteinExistence type="predicted"/>
<protein>
    <submittedName>
        <fullName evidence="1">Uncharacterized protein</fullName>
    </submittedName>
</protein>
<dbReference type="EMBL" id="BART01024657">
    <property type="protein sequence ID" value="GAG91617.1"/>
    <property type="molecule type" value="Genomic_DNA"/>
</dbReference>
<name>X1CEU7_9ZZZZ</name>
<reference evidence="1" key="1">
    <citation type="journal article" date="2014" name="Front. Microbiol.">
        <title>High frequency of phylogenetically diverse reductive dehalogenase-homologous genes in deep subseafloor sedimentary metagenomes.</title>
        <authorList>
            <person name="Kawai M."/>
            <person name="Futagami T."/>
            <person name="Toyoda A."/>
            <person name="Takaki Y."/>
            <person name="Nishi S."/>
            <person name="Hori S."/>
            <person name="Arai W."/>
            <person name="Tsubouchi T."/>
            <person name="Morono Y."/>
            <person name="Uchiyama I."/>
            <person name="Ito T."/>
            <person name="Fujiyama A."/>
            <person name="Inagaki F."/>
            <person name="Takami H."/>
        </authorList>
    </citation>
    <scope>NUCLEOTIDE SEQUENCE</scope>
    <source>
        <strain evidence="1">Expedition CK06-06</strain>
    </source>
</reference>
<comment type="caution">
    <text evidence="1">The sequence shown here is derived from an EMBL/GenBank/DDBJ whole genome shotgun (WGS) entry which is preliminary data.</text>
</comment>
<evidence type="ECO:0000313" key="1">
    <source>
        <dbReference type="EMBL" id="GAG91617.1"/>
    </source>
</evidence>
<sequence>IYQKWIVQHKHIFENIGKYWTGVWDKYSIAENQATPVLKKYKWFVAPSMSTDIIFYVMQLNKKQGRQDKAINKLFINYFSNNNWQNLEEMVESWNNCPIMRKRLKILKDCVQTLKKVPSQSINISHIILPVLIAQIDGILTDYLNSNNIPWQCNYDDFIQQGQVRRVGRKSQFRINSPRVLTTQLDDIAKIVFLDILFQSSRQPVNTPFNFNRHKIMHGESVKFGRKDYLIRAFMVLDFLAHL</sequence>
<dbReference type="AlphaFoldDB" id="X1CEU7"/>
<organism evidence="1">
    <name type="scientific">marine sediment metagenome</name>
    <dbReference type="NCBI Taxonomy" id="412755"/>
    <lineage>
        <taxon>unclassified sequences</taxon>
        <taxon>metagenomes</taxon>
        <taxon>ecological metagenomes</taxon>
    </lineage>
</organism>
<accession>X1CEU7</accession>